<dbReference type="EMBL" id="WUUL01000010">
    <property type="protein sequence ID" value="MXQ54868.1"/>
    <property type="molecule type" value="Genomic_DNA"/>
</dbReference>
<proteinExistence type="predicted"/>
<dbReference type="Proteomes" id="UP000430692">
    <property type="component" value="Unassembled WGS sequence"/>
</dbReference>
<evidence type="ECO:0000313" key="1">
    <source>
        <dbReference type="EMBL" id="MXQ54868.1"/>
    </source>
</evidence>
<name>A0A6I4VW87_9BACL</name>
<dbReference type="AlphaFoldDB" id="A0A6I4VW87"/>
<protein>
    <submittedName>
        <fullName evidence="1">Uncharacterized protein</fullName>
    </submittedName>
</protein>
<sequence>MRRPIIPGLKEREQANNLVTRPITSALELQERLRRERTNSYLKLFSELDTKSKIHFNIDSVMEKIEQEFADIPITEQLIGIVAKCYLEDGYDVHLLDRNQKIIRHLKKTDALPEVFDKARGLALHSQYACIEVYADCIRAVSVNGDVSVVKE</sequence>
<dbReference type="RefSeq" id="WP_160802223.1">
    <property type="nucleotide sequence ID" value="NZ_WUUL01000010.1"/>
</dbReference>
<accession>A0A6I4VW87</accession>
<organism evidence="1 2">
    <name type="scientific">Shimazuella alba</name>
    <dbReference type="NCBI Taxonomy" id="2690964"/>
    <lineage>
        <taxon>Bacteria</taxon>
        <taxon>Bacillati</taxon>
        <taxon>Bacillota</taxon>
        <taxon>Bacilli</taxon>
        <taxon>Bacillales</taxon>
        <taxon>Thermoactinomycetaceae</taxon>
        <taxon>Shimazuella</taxon>
    </lineage>
</organism>
<comment type="caution">
    <text evidence="1">The sequence shown here is derived from an EMBL/GenBank/DDBJ whole genome shotgun (WGS) entry which is preliminary data.</text>
</comment>
<gene>
    <name evidence="1" type="ORF">GSM42_14315</name>
</gene>
<evidence type="ECO:0000313" key="2">
    <source>
        <dbReference type="Proteomes" id="UP000430692"/>
    </source>
</evidence>
<reference evidence="1 2" key="1">
    <citation type="submission" date="2019-12" db="EMBL/GenBank/DDBJ databases">
        <title>Whole-genome analyses of novel actinobacteria.</title>
        <authorList>
            <person name="Sahin N."/>
            <person name="Saygin H."/>
        </authorList>
    </citation>
    <scope>NUCLEOTIDE SEQUENCE [LARGE SCALE GENOMIC DNA]</scope>
    <source>
        <strain evidence="1 2">KC615</strain>
    </source>
</reference>
<keyword evidence="2" id="KW-1185">Reference proteome</keyword>